<dbReference type="InterPro" id="IPR050902">
    <property type="entry name" value="ABC_Transporter_SBP"/>
</dbReference>
<dbReference type="OrthoDB" id="9797736at2"/>
<dbReference type="RefSeq" id="WP_090680328.1">
    <property type="nucleotide sequence ID" value="NZ_FORU01000014.1"/>
</dbReference>
<dbReference type="STRING" id="1150112.SAMN04487893_11460"/>
<sequence length="286" mass="31017">MKTSIQILFMVFLLVSCGKNKKQDEQVVQEAEIQQDRIISLNGSITEILAALDYNTQIVGVDVTSSYPESIKNVAKDLGHVNKVSIESIMELKPTLVLGLENEVSEDLKKQLADAGVNVQLITLKHSIEGSKEMIQEVAKAVKNENYTKLLTTIDTEIKDVTVLENKPKVLFIYARGAGMLMVAGTGTPIDEMIKLAGGQNAITEFSDYKPLTPESLLANNPDYILLFDTGLQSVGGIDGVLKIDGIAQTNAGKNKKIIAMDGQLLSGFGPRVGKGVKELNQLLSK</sequence>
<dbReference type="AlphaFoldDB" id="A0A1I3TPN0"/>
<proteinExistence type="predicted"/>
<protein>
    <submittedName>
        <fullName evidence="3">Iron complex transport system substrate-binding protein</fullName>
    </submittedName>
</protein>
<evidence type="ECO:0000256" key="1">
    <source>
        <dbReference type="ARBA" id="ARBA00022729"/>
    </source>
</evidence>
<dbReference type="PANTHER" id="PTHR30535:SF4">
    <property type="entry name" value="HEMIN-BINDING PERIPLASMIC PROTEIN HMUT"/>
    <property type="match status" value="1"/>
</dbReference>
<keyword evidence="1" id="KW-0732">Signal</keyword>
<dbReference type="NCBIfam" id="NF038402">
    <property type="entry name" value="TroA_like"/>
    <property type="match status" value="1"/>
</dbReference>
<feature type="domain" description="Fe/B12 periplasmic-binding" evidence="2">
    <location>
        <begin position="37"/>
        <end position="286"/>
    </location>
</feature>
<gene>
    <name evidence="3" type="ORF">SAMN04487893_11460</name>
</gene>
<organism evidence="3 4">
    <name type="scientific">Myroides guanonis</name>
    <dbReference type="NCBI Taxonomy" id="1150112"/>
    <lineage>
        <taxon>Bacteria</taxon>
        <taxon>Pseudomonadati</taxon>
        <taxon>Bacteroidota</taxon>
        <taxon>Flavobacteriia</taxon>
        <taxon>Flavobacteriales</taxon>
        <taxon>Flavobacteriaceae</taxon>
        <taxon>Myroides</taxon>
    </lineage>
</organism>
<reference evidence="4" key="1">
    <citation type="submission" date="2016-10" db="EMBL/GenBank/DDBJ databases">
        <authorList>
            <person name="Varghese N."/>
            <person name="Submissions S."/>
        </authorList>
    </citation>
    <scope>NUCLEOTIDE SEQUENCE [LARGE SCALE GENOMIC DNA]</scope>
    <source>
        <strain evidence="4">DSM 26542</strain>
    </source>
</reference>
<name>A0A1I3TPN0_9FLAO</name>
<dbReference type="PROSITE" id="PS51257">
    <property type="entry name" value="PROKAR_LIPOPROTEIN"/>
    <property type="match status" value="1"/>
</dbReference>
<dbReference type="Proteomes" id="UP000243887">
    <property type="component" value="Unassembled WGS sequence"/>
</dbReference>
<accession>A0A1I3TPN0</accession>
<dbReference type="SUPFAM" id="SSF53807">
    <property type="entry name" value="Helical backbone' metal receptor"/>
    <property type="match status" value="1"/>
</dbReference>
<evidence type="ECO:0000313" key="3">
    <source>
        <dbReference type="EMBL" id="SFJ72570.1"/>
    </source>
</evidence>
<evidence type="ECO:0000313" key="4">
    <source>
        <dbReference type="Proteomes" id="UP000243887"/>
    </source>
</evidence>
<dbReference type="EMBL" id="FORU01000014">
    <property type="protein sequence ID" value="SFJ72570.1"/>
    <property type="molecule type" value="Genomic_DNA"/>
</dbReference>
<dbReference type="InterPro" id="IPR002491">
    <property type="entry name" value="ABC_transptr_periplasmic_BD"/>
</dbReference>
<dbReference type="PANTHER" id="PTHR30535">
    <property type="entry name" value="VITAMIN B12-BINDING PROTEIN"/>
    <property type="match status" value="1"/>
</dbReference>
<dbReference type="Gene3D" id="3.40.50.1980">
    <property type="entry name" value="Nitrogenase molybdenum iron protein domain"/>
    <property type="match status" value="2"/>
</dbReference>
<keyword evidence="4" id="KW-1185">Reference proteome</keyword>
<dbReference type="Pfam" id="PF01497">
    <property type="entry name" value="Peripla_BP_2"/>
    <property type="match status" value="1"/>
</dbReference>
<evidence type="ECO:0000259" key="2">
    <source>
        <dbReference type="PROSITE" id="PS50983"/>
    </source>
</evidence>
<dbReference type="PROSITE" id="PS50983">
    <property type="entry name" value="FE_B12_PBP"/>
    <property type="match status" value="1"/>
</dbReference>
<dbReference type="InterPro" id="IPR054828">
    <property type="entry name" value="Vit_B12_bind_prot"/>
</dbReference>